<evidence type="ECO:0000313" key="3">
    <source>
        <dbReference type="RefSeq" id="XP_053056732.1"/>
    </source>
</evidence>
<evidence type="ECO:0000313" key="2">
    <source>
        <dbReference type="Proteomes" id="UP001652583"/>
    </source>
</evidence>
<sequence>MPRPPLLSSSSLHFLKSFCLLVPWAVRLSHSRHTLPIKFKTEASRERVWHFLSLPLSPASCSPSSPAWSADKPSCEKRGMLVPASHLSQGPHLTPHPGHPTRAAPSLDKVWGGGTMHQSVLGSYRKCSEELRRPHYHPPCTGLGEEKPGGREALDTSVQCSAMRNVVELERKEGKALNSARAMARNWQNILTIHDSFTLDNHTVNQDYFSVSLMRIMRLREVTGQGQLASKWHSRD</sequence>
<feature type="signal peptide" evidence="1">
    <location>
        <begin position="1"/>
        <end position="31"/>
    </location>
</feature>
<keyword evidence="1" id="KW-0732">Signal</keyword>
<proteinExistence type="predicted"/>
<dbReference type="RefSeq" id="XP_053056732.1">
    <property type="nucleotide sequence ID" value="XM_053200757.1"/>
</dbReference>
<reference evidence="3" key="1">
    <citation type="submission" date="2025-08" db="UniProtKB">
        <authorList>
            <consortium name="RefSeq"/>
        </authorList>
    </citation>
    <scope>IDENTIFICATION</scope>
    <source>
        <tissue evidence="3">Blood</tissue>
    </source>
</reference>
<keyword evidence="2" id="KW-1185">Reference proteome</keyword>
<feature type="chain" id="PRO_5047354524" evidence="1">
    <location>
        <begin position="32"/>
        <end position="236"/>
    </location>
</feature>
<dbReference type="GeneID" id="128311229"/>
<accession>A0ABM3NBC9</accession>
<evidence type="ECO:0000256" key="1">
    <source>
        <dbReference type="SAM" id="SignalP"/>
    </source>
</evidence>
<name>A0ABM3NBC9_ACIJB</name>
<organism evidence="2 3">
    <name type="scientific">Acinonyx jubatus</name>
    <name type="common">Cheetah</name>
    <dbReference type="NCBI Taxonomy" id="32536"/>
    <lineage>
        <taxon>Eukaryota</taxon>
        <taxon>Metazoa</taxon>
        <taxon>Chordata</taxon>
        <taxon>Craniata</taxon>
        <taxon>Vertebrata</taxon>
        <taxon>Euteleostomi</taxon>
        <taxon>Mammalia</taxon>
        <taxon>Eutheria</taxon>
        <taxon>Laurasiatheria</taxon>
        <taxon>Carnivora</taxon>
        <taxon>Feliformia</taxon>
        <taxon>Felidae</taxon>
        <taxon>Felinae</taxon>
        <taxon>Acinonyx</taxon>
    </lineage>
</organism>
<dbReference type="Proteomes" id="UP001652583">
    <property type="component" value="Chromosome A3"/>
</dbReference>
<gene>
    <name evidence="3" type="primary">LOC128311229</name>
</gene>
<protein>
    <submittedName>
        <fullName evidence="3">Uncharacterized protein LOC128311229</fullName>
    </submittedName>
</protein>